<dbReference type="InterPro" id="IPR013785">
    <property type="entry name" value="Aldolase_TIM"/>
</dbReference>
<keyword evidence="4" id="KW-0456">Lyase</keyword>
<evidence type="ECO:0000313" key="7">
    <source>
        <dbReference type="EMBL" id="UWP83124.1"/>
    </source>
</evidence>
<keyword evidence="8" id="KW-1185">Reference proteome</keyword>
<organism evidence="7 8">
    <name type="scientific">Dactylosporangium fulvum</name>
    <dbReference type="NCBI Taxonomy" id="53359"/>
    <lineage>
        <taxon>Bacteria</taxon>
        <taxon>Bacillati</taxon>
        <taxon>Actinomycetota</taxon>
        <taxon>Actinomycetes</taxon>
        <taxon>Micromonosporales</taxon>
        <taxon>Micromonosporaceae</taxon>
        <taxon>Dactylosporangium</taxon>
    </lineage>
</organism>
<protein>
    <submittedName>
        <fullName evidence="7">Bifunctional 4-hydroxy-2-oxoglutarate aldolase/2-dehydro-3-deoxy-phosphogluconate aldolase</fullName>
    </submittedName>
</protein>
<evidence type="ECO:0000313" key="8">
    <source>
        <dbReference type="Proteomes" id="UP001059617"/>
    </source>
</evidence>
<comment type="subunit">
    <text evidence="3">Homotrimer.</text>
</comment>
<reference evidence="7" key="1">
    <citation type="submission" date="2021-04" db="EMBL/GenBank/DDBJ databases">
        <authorList>
            <person name="Hartkoorn R.C."/>
            <person name="Beaudoing E."/>
            <person name="Hot D."/>
        </authorList>
    </citation>
    <scope>NUCLEOTIDE SEQUENCE</scope>
    <source>
        <strain evidence="7">NRRL B-16292</strain>
    </source>
</reference>
<evidence type="ECO:0000256" key="6">
    <source>
        <dbReference type="SAM" id="MobiDB-lite"/>
    </source>
</evidence>
<accession>A0ABY5W102</accession>
<dbReference type="CDD" id="cd00452">
    <property type="entry name" value="KDPG_aldolase"/>
    <property type="match status" value="1"/>
</dbReference>
<comment type="pathway">
    <text evidence="1">Carbohydrate acid metabolism.</text>
</comment>
<evidence type="ECO:0000256" key="3">
    <source>
        <dbReference type="ARBA" id="ARBA00011233"/>
    </source>
</evidence>
<dbReference type="PANTHER" id="PTHR30246">
    <property type="entry name" value="2-KETO-3-DEOXY-6-PHOSPHOGLUCONATE ALDOLASE"/>
    <property type="match status" value="1"/>
</dbReference>
<dbReference type="Gene3D" id="3.20.20.70">
    <property type="entry name" value="Aldolase class I"/>
    <property type="match status" value="1"/>
</dbReference>
<dbReference type="SUPFAM" id="SSF51569">
    <property type="entry name" value="Aldolase"/>
    <property type="match status" value="1"/>
</dbReference>
<evidence type="ECO:0000256" key="4">
    <source>
        <dbReference type="ARBA" id="ARBA00023239"/>
    </source>
</evidence>
<dbReference type="InterPro" id="IPR000887">
    <property type="entry name" value="Aldlse_KDPG_KHG"/>
</dbReference>
<name>A0ABY5W102_9ACTN</name>
<dbReference type="Proteomes" id="UP001059617">
    <property type="component" value="Chromosome"/>
</dbReference>
<sequence>MTEAQPAARTAREPDAPADGFDRIVGAHRIMAILRGYGPAETAALAHRIWDAGIGLLEVPIGTPDALPALRAAVAAGAERGRRVGAGTVLTPEQVRAAATAGAQYTVAPGLDLTVLAASLAAGLPHLPGVGTASEVQQVRAAGCRWVKAFPASALGPSWVTGIAGPFPDVAVVATGGLRVADAAAWLSAGARVVALGAALADPTQVARLSELVPQVR</sequence>
<dbReference type="EMBL" id="CP073720">
    <property type="protein sequence ID" value="UWP83124.1"/>
    <property type="molecule type" value="Genomic_DNA"/>
</dbReference>
<reference evidence="7" key="2">
    <citation type="submission" date="2022-09" db="EMBL/GenBank/DDBJ databases">
        <title>Biosynthetic gene clusters of Dactylosporangioum fulvum.</title>
        <authorList>
            <person name="Caradec T."/>
        </authorList>
    </citation>
    <scope>NUCLEOTIDE SEQUENCE</scope>
    <source>
        <strain evidence="7">NRRL B-16292</strain>
    </source>
</reference>
<gene>
    <name evidence="7" type="ORF">Dfulv_02100</name>
</gene>
<evidence type="ECO:0000256" key="5">
    <source>
        <dbReference type="ARBA" id="ARBA00023277"/>
    </source>
</evidence>
<dbReference type="Pfam" id="PF01081">
    <property type="entry name" value="Aldolase"/>
    <property type="match status" value="1"/>
</dbReference>
<dbReference type="RefSeq" id="WP_259860904.1">
    <property type="nucleotide sequence ID" value="NZ_BAAAST010000055.1"/>
</dbReference>
<evidence type="ECO:0000256" key="1">
    <source>
        <dbReference type="ARBA" id="ARBA00004761"/>
    </source>
</evidence>
<proteinExistence type="inferred from homology"/>
<keyword evidence="5" id="KW-0119">Carbohydrate metabolism</keyword>
<feature type="region of interest" description="Disordered" evidence="6">
    <location>
        <begin position="1"/>
        <end position="20"/>
    </location>
</feature>
<comment type="similarity">
    <text evidence="2">Belongs to the KHG/KDPG aldolase family.</text>
</comment>
<evidence type="ECO:0000256" key="2">
    <source>
        <dbReference type="ARBA" id="ARBA00006906"/>
    </source>
</evidence>
<dbReference type="PANTHER" id="PTHR30246:SF1">
    <property type="entry name" value="2-DEHYDRO-3-DEOXY-6-PHOSPHOGALACTONATE ALDOLASE-RELATED"/>
    <property type="match status" value="1"/>
</dbReference>